<keyword evidence="3" id="KW-1185">Reference proteome</keyword>
<comment type="caution">
    <text evidence="2">The sequence shown here is derived from an EMBL/GenBank/DDBJ whole genome shotgun (WGS) entry which is preliminary data.</text>
</comment>
<keyword evidence="1" id="KW-0732">Signal</keyword>
<dbReference type="AlphaFoldDB" id="A0A7X3MTE3"/>
<name>A0A7X3MTE3_9HYPH</name>
<feature type="signal peptide" evidence="1">
    <location>
        <begin position="1"/>
        <end position="21"/>
    </location>
</feature>
<proteinExistence type="predicted"/>
<dbReference type="OrthoDB" id="9979790at2"/>
<protein>
    <recommendedName>
        <fullName evidence="4">PsiF repeat-containing protein</fullName>
    </recommendedName>
</protein>
<gene>
    <name evidence="2" type="ORF">GR328_15365</name>
</gene>
<organism evidence="2 3">
    <name type="scientific">Microvirga makkahensis</name>
    <dbReference type="NCBI Taxonomy" id="1128670"/>
    <lineage>
        <taxon>Bacteria</taxon>
        <taxon>Pseudomonadati</taxon>
        <taxon>Pseudomonadota</taxon>
        <taxon>Alphaproteobacteria</taxon>
        <taxon>Hyphomicrobiales</taxon>
        <taxon>Methylobacteriaceae</taxon>
        <taxon>Microvirga</taxon>
    </lineage>
</organism>
<evidence type="ECO:0000256" key="1">
    <source>
        <dbReference type="SAM" id="SignalP"/>
    </source>
</evidence>
<evidence type="ECO:0008006" key="4">
    <source>
        <dbReference type="Google" id="ProtNLM"/>
    </source>
</evidence>
<feature type="chain" id="PRO_5030988981" description="PsiF repeat-containing protein" evidence="1">
    <location>
        <begin position="22"/>
        <end position="87"/>
    </location>
</feature>
<sequence length="87" mass="9459">MQIFIAIAFVMTTLGSMGASAQTWGGAPAQGEAAVSDQRAAYKAACERDARLIYRTGKNVTVKWRQQVKATRKAYVQDCLARAGFTQ</sequence>
<evidence type="ECO:0000313" key="2">
    <source>
        <dbReference type="EMBL" id="MXQ12811.1"/>
    </source>
</evidence>
<evidence type="ECO:0000313" key="3">
    <source>
        <dbReference type="Proteomes" id="UP000436483"/>
    </source>
</evidence>
<dbReference type="Proteomes" id="UP000436483">
    <property type="component" value="Unassembled WGS sequence"/>
</dbReference>
<accession>A0A7X3MTE3</accession>
<dbReference type="RefSeq" id="WP_160885391.1">
    <property type="nucleotide sequence ID" value="NZ_WURB01000010.1"/>
</dbReference>
<reference evidence="2 3" key="2">
    <citation type="submission" date="2020-01" db="EMBL/GenBank/DDBJ databases">
        <title>Microvirga sp. nov., an arsenate reduction bacterium isolated from Tibet hotspring sediments.</title>
        <authorList>
            <person name="Xian W.-D."/>
            <person name="Li W.-J."/>
        </authorList>
    </citation>
    <scope>NUCLEOTIDE SEQUENCE [LARGE SCALE GENOMIC DNA]</scope>
    <source>
        <strain evidence="2 3">KCTC 23863</strain>
    </source>
</reference>
<reference evidence="2 3" key="1">
    <citation type="submission" date="2019-12" db="EMBL/GenBank/DDBJ databases">
        <authorList>
            <person name="Yuan C.-G."/>
        </authorList>
    </citation>
    <scope>NUCLEOTIDE SEQUENCE [LARGE SCALE GENOMIC DNA]</scope>
    <source>
        <strain evidence="2 3">KCTC 23863</strain>
    </source>
</reference>
<dbReference type="EMBL" id="WURB01000010">
    <property type="protein sequence ID" value="MXQ12811.1"/>
    <property type="molecule type" value="Genomic_DNA"/>
</dbReference>